<name>A0AAE1LNR6_9NEOP</name>
<gene>
    <name evidence="2" type="ORF">KUF71_014680</name>
</gene>
<protein>
    <submittedName>
        <fullName evidence="2">Intracellular septation protein A</fullName>
    </submittedName>
</protein>
<dbReference type="Proteomes" id="UP001219518">
    <property type="component" value="Unassembled WGS sequence"/>
</dbReference>
<reference evidence="2" key="1">
    <citation type="submission" date="2021-07" db="EMBL/GenBank/DDBJ databases">
        <authorList>
            <person name="Catto M.A."/>
            <person name="Jacobson A."/>
            <person name="Kennedy G."/>
            <person name="Labadie P."/>
            <person name="Hunt B.G."/>
            <person name="Srinivasan R."/>
        </authorList>
    </citation>
    <scope>NUCLEOTIDE SEQUENCE</scope>
    <source>
        <strain evidence="2">PL_HMW_Pooled</strain>
        <tissue evidence="2">Head</tissue>
    </source>
</reference>
<sequence>MLDAKVESGPELDPDDETEKLREEARLRGLLRDWERYSQRAPRGALDHDGYAPVPGLGPGLGPGPGHARGAGLAGLHPSNTSAAPSMASTGMHDGGWRRANLSWVPEQRPVGLPPASQAYPGRAVAWSHTPYQSFDGLGQQQGVVAQGLGSSWYSAASSNTAASSSATSSASSQPVGFRPYRQLPDAMGQWVEAGAGAAYDDPSMLYHGHGLDHGLGGDPYYQQQHYQAPLGRYGHLGQGGGGGLAHGLGHALRLPDQHLANSMVQLDKSGSTRTELA</sequence>
<proteinExistence type="predicted"/>
<keyword evidence="3" id="KW-1185">Reference proteome</keyword>
<feature type="region of interest" description="Disordered" evidence="1">
    <location>
        <begin position="1"/>
        <end position="24"/>
    </location>
</feature>
<evidence type="ECO:0000313" key="3">
    <source>
        <dbReference type="Proteomes" id="UP001219518"/>
    </source>
</evidence>
<evidence type="ECO:0000256" key="1">
    <source>
        <dbReference type="SAM" id="MobiDB-lite"/>
    </source>
</evidence>
<accession>A0AAE1LNR6</accession>
<organism evidence="2 3">
    <name type="scientific">Frankliniella fusca</name>
    <dbReference type="NCBI Taxonomy" id="407009"/>
    <lineage>
        <taxon>Eukaryota</taxon>
        <taxon>Metazoa</taxon>
        <taxon>Ecdysozoa</taxon>
        <taxon>Arthropoda</taxon>
        <taxon>Hexapoda</taxon>
        <taxon>Insecta</taxon>
        <taxon>Pterygota</taxon>
        <taxon>Neoptera</taxon>
        <taxon>Paraneoptera</taxon>
        <taxon>Thysanoptera</taxon>
        <taxon>Terebrantia</taxon>
        <taxon>Thripoidea</taxon>
        <taxon>Thripidae</taxon>
        <taxon>Frankliniella</taxon>
    </lineage>
</organism>
<dbReference type="AlphaFoldDB" id="A0AAE1LNR6"/>
<comment type="caution">
    <text evidence="2">The sequence shown here is derived from an EMBL/GenBank/DDBJ whole genome shotgun (WGS) entry which is preliminary data.</text>
</comment>
<dbReference type="EMBL" id="JAHWGI010001262">
    <property type="protein sequence ID" value="KAK3926463.1"/>
    <property type="molecule type" value="Genomic_DNA"/>
</dbReference>
<reference evidence="2" key="2">
    <citation type="journal article" date="2023" name="BMC Genomics">
        <title>Pest status, molecular evolution, and epigenetic factors derived from the genome assembly of Frankliniella fusca, a thysanopteran phytovirus vector.</title>
        <authorList>
            <person name="Catto M.A."/>
            <person name="Labadie P.E."/>
            <person name="Jacobson A.L."/>
            <person name="Kennedy G.G."/>
            <person name="Srinivasan R."/>
            <person name="Hunt B.G."/>
        </authorList>
    </citation>
    <scope>NUCLEOTIDE SEQUENCE</scope>
    <source>
        <strain evidence="2">PL_HMW_Pooled</strain>
    </source>
</reference>
<evidence type="ECO:0000313" key="2">
    <source>
        <dbReference type="EMBL" id="KAK3926463.1"/>
    </source>
</evidence>